<feature type="region of interest" description="Disordered" evidence="1">
    <location>
        <begin position="56"/>
        <end position="85"/>
    </location>
</feature>
<dbReference type="PANTHER" id="PTHR45912:SF3">
    <property type="entry name" value="CILIA- AND FLAGELLA-ASSOCIATED PROTEIN 47"/>
    <property type="match status" value="1"/>
</dbReference>
<protein>
    <recommendedName>
        <fullName evidence="2">MSP domain-containing protein</fullName>
    </recommendedName>
</protein>
<dbReference type="SUPFAM" id="SSF49354">
    <property type="entry name" value="PapD-like"/>
    <property type="match status" value="1"/>
</dbReference>
<reference evidence="4" key="1">
    <citation type="submission" date="2018-06" db="EMBL/GenBank/DDBJ databases">
        <title>Genome assembly of Danube salmon.</title>
        <authorList>
            <person name="Macqueen D.J."/>
            <person name="Gundappa M.K."/>
        </authorList>
    </citation>
    <scope>NUCLEOTIDE SEQUENCE [LARGE SCALE GENOMIC DNA]</scope>
</reference>
<dbReference type="Proteomes" id="UP000314982">
    <property type="component" value="Unassembled WGS sequence"/>
</dbReference>
<evidence type="ECO:0000259" key="2">
    <source>
        <dbReference type="PROSITE" id="PS50202"/>
    </source>
</evidence>
<dbReference type="InterPro" id="IPR013783">
    <property type="entry name" value="Ig-like_fold"/>
</dbReference>
<dbReference type="GO" id="GO:0060271">
    <property type="term" value="P:cilium assembly"/>
    <property type="evidence" value="ECO:0007669"/>
    <property type="project" value="TreeGrafter"/>
</dbReference>
<dbReference type="InterPro" id="IPR008962">
    <property type="entry name" value="PapD-like_sf"/>
</dbReference>
<dbReference type="InterPro" id="IPR000535">
    <property type="entry name" value="MSP_dom"/>
</dbReference>
<sequence length="306" mass="32807">MLRARCWCVTGTSQEPDVFVMDLQGQQTAQCCLVFTPKQVAAYDFNLPVTVNGVGMPPSSSSSSPAPPSLVPKSSSSRDQHIVTPRPLPIAMETLSRRVQATALRAPLEMSPSSLQFDLELLSSVTTTSQTPVATLTSPLHQLLKQTVELRNVSEERVSWRIDCSAAVTPGGGSSTSSNEGLFTICPTTGTLEPLQCVSVTVSLSPERVTPVTAGQIEVSLPLFLSEEGGVPHPYRVLSLSATPHPPSITFLPPRVLLTPVPLDTPSTATLFLLPTGYPRSVPPIHLPVIMGFHPLTGWLLYYSNT</sequence>
<keyword evidence="4" id="KW-1185">Reference proteome</keyword>
<accession>A0A4W5MII6</accession>
<evidence type="ECO:0000313" key="3">
    <source>
        <dbReference type="Ensembl" id="ENSHHUP00000037648.1"/>
    </source>
</evidence>
<proteinExistence type="predicted"/>
<dbReference type="Ensembl" id="ENSHHUT00000039145.1">
    <property type="protein sequence ID" value="ENSHHUP00000037648.1"/>
    <property type="gene ID" value="ENSHHUG00000023562.1"/>
</dbReference>
<organism evidence="3 4">
    <name type="scientific">Hucho hucho</name>
    <name type="common">huchen</name>
    <dbReference type="NCBI Taxonomy" id="62062"/>
    <lineage>
        <taxon>Eukaryota</taxon>
        <taxon>Metazoa</taxon>
        <taxon>Chordata</taxon>
        <taxon>Craniata</taxon>
        <taxon>Vertebrata</taxon>
        <taxon>Euteleostomi</taxon>
        <taxon>Actinopterygii</taxon>
        <taxon>Neopterygii</taxon>
        <taxon>Teleostei</taxon>
        <taxon>Protacanthopterygii</taxon>
        <taxon>Salmoniformes</taxon>
        <taxon>Salmonidae</taxon>
        <taxon>Salmoninae</taxon>
        <taxon>Hucho</taxon>
    </lineage>
</organism>
<dbReference type="STRING" id="62062.ENSHHUP00000037648"/>
<name>A0A4W5MII6_9TELE</name>
<dbReference type="Gene3D" id="2.60.40.10">
    <property type="entry name" value="Immunoglobulins"/>
    <property type="match status" value="1"/>
</dbReference>
<reference evidence="3" key="3">
    <citation type="submission" date="2025-09" db="UniProtKB">
        <authorList>
            <consortium name="Ensembl"/>
        </authorList>
    </citation>
    <scope>IDENTIFICATION</scope>
</reference>
<dbReference type="AlphaFoldDB" id="A0A4W5MII6"/>
<dbReference type="PANTHER" id="PTHR45912">
    <property type="entry name" value="CILIA- AND FLAGELLA-ASSOCIATED PROTEIN 47"/>
    <property type="match status" value="1"/>
</dbReference>
<feature type="domain" description="MSP" evidence="2">
    <location>
        <begin position="107"/>
        <end position="259"/>
    </location>
</feature>
<evidence type="ECO:0000313" key="4">
    <source>
        <dbReference type="Proteomes" id="UP000314982"/>
    </source>
</evidence>
<dbReference type="GO" id="GO:0005929">
    <property type="term" value="C:cilium"/>
    <property type="evidence" value="ECO:0007669"/>
    <property type="project" value="TreeGrafter"/>
</dbReference>
<reference evidence="3" key="2">
    <citation type="submission" date="2025-08" db="UniProtKB">
        <authorList>
            <consortium name="Ensembl"/>
        </authorList>
    </citation>
    <scope>IDENTIFICATION</scope>
</reference>
<dbReference type="PROSITE" id="PS50202">
    <property type="entry name" value="MSP"/>
    <property type="match status" value="1"/>
</dbReference>
<evidence type="ECO:0000256" key="1">
    <source>
        <dbReference type="SAM" id="MobiDB-lite"/>
    </source>
</evidence>